<dbReference type="InterPro" id="IPR012854">
    <property type="entry name" value="Cu_amine_oxidase-like_N"/>
</dbReference>
<feature type="signal peptide" evidence="4">
    <location>
        <begin position="1"/>
        <end position="27"/>
    </location>
</feature>
<keyword evidence="2" id="KW-0326">Glycosidase</keyword>
<evidence type="ECO:0000256" key="1">
    <source>
        <dbReference type="ARBA" id="ARBA00004196"/>
    </source>
</evidence>
<dbReference type="PROSITE" id="PS50022">
    <property type="entry name" value="FA58C_3"/>
    <property type="match status" value="1"/>
</dbReference>
<evidence type="ECO:0000256" key="3">
    <source>
        <dbReference type="SAM" id="MobiDB-lite"/>
    </source>
</evidence>
<feature type="region of interest" description="Disordered" evidence="3">
    <location>
        <begin position="166"/>
        <end position="187"/>
    </location>
</feature>
<dbReference type="GO" id="GO:0030313">
    <property type="term" value="C:cell envelope"/>
    <property type="evidence" value="ECO:0007669"/>
    <property type="project" value="UniProtKB-SubCell"/>
</dbReference>
<dbReference type="Gene3D" id="3.30.457.10">
    <property type="entry name" value="Copper amine oxidase-like, N-terminal domain"/>
    <property type="match status" value="1"/>
</dbReference>
<dbReference type="Pfam" id="PF00754">
    <property type="entry name" value="F5_F8_type_C"/>
    <property type="match status" value="1"/>
</dbReference>
<dbReference type="Pfam" id="PF18675">
    <property type="entry name" value="HepII_C"/>
    <property type="match status" value="1"/>
</dbReference>
<comment type="subcellular location">
    <subcellularLocation>
        <location evidence="1">Cell envelope</location>
    </subcellularLocation>
</comment>
<dbReference type="InterPro" id="IPR008979">
    <property type="entry name" value="Galactose-bd-like_sf"/>
</dbReference>
<dbReference type="InterPro" id="IPR036582">
    <property type="entry name" value="Mao_N_sf"/>
</dbReference>
<dbReference type="InterPro" id="IPR008929">
    <property type="entry name" value="Chondroitin_lyas"/>
</dbReference>
<evidence type="ECO:0000313" key="6">
    <source>
        <dbReference type="EMBL" id="HIV03467.1"/>
    </source>
</evidence>
<dbReference type="Gene3D" id="2.70.98.70">
    <property type="match status" value="1"/>
</dbReference>
<dbReference type="Gene3D" id="1.50.10.100">
    <property type="entry name" value="Chondroitin AC/alginate lyase"/>
    <property type="match status" value="1"/>
</dbReference>
<keyword evidence="4" id="KW-0732">Signal</keyword>
<dbReference type="SUPFAM" id="SSF49785">
    <property type="entry name" value="Galactose-binding domain-like"/>
    <property type="match status" value="1"/>
</dbReference>
<comment type="caution">
    <text evidence="6">The sequence shown here is derived from an EMBL/GenBank/DDBJ whole genome shotgun (WGS) entry which is preliminary data.</text>
</comment>
<dbReference type="Gene3D" id="2.60.40.2750">
    <property type="match status" value="1"/>
</dbReference>
<gene>
    <name evidence="6" type="ORF">IAC74_07820</name>
</gene>
<protein>
    <submittedName>
        <fullName evidence="6">Discoidin domain-containing protein</fullName>
    </submittedName>
</protein>
<evidence type="ECO:0000313" key="7">
    <source>
        <dbReference type="Proteomes" id="UP000886743"/>
    </source>
</evidence>
<reference evidence="6" key="1">
    <citation type="submission" date="2020-10" db="EMBL/GenBank/DDBJ databases">
        <authorList>
            <person name="Gilroy R."/>
        </authorList>
    </citation>
    <scope>NUCLEOTIDE SEQUENCE</scope>
    <source>
        <strain evidence="6">4920</strain>
    </source>
</reference>
<feature type="domain" description="F5/8 type C" evidence="5">
    <location>
        <begin position="1228"/>
        <end position="1368"/>
    </location>
</feature>
<feature type="compositionally biased region" description="Low complexity" evidence="3">
    <location>
        <begin position="168"/>
        <end position="180"/>
    </location>
</feature>
<dbReference type="Pfam" id="PF07833">
    <property type="entry name" value="Cu_amine_oxidN1"/>
    <property type="match status" value="1"/>
</dbReference>
<name>A0A9D1NHW4_9FIRM</name>
<accession>A0A9D1NHW4</accession>
<dbReference type="SUPFAM" id="SSF55383">
    <property type="entry name" value="Copper amine oxidase, domain N"/>
    <property type="match status" value="1"/>
</dbReference>
<dbReference type="Proteomes" id="UP000886743">
    <property type="component" value="Unassembled WGS sequence"/>
</dbReference>
<dbReference type="InterPro" id="IPR012480">
    <property type="entry name" value="Hepar_II_III_C"/>
</dbReference>
<dbReference type="EMBL" id="DVOF01000237">
    <property type="protein sequence ID" value="HIV03467.1"/>
    <property type="molecule type" value="Genomic_DNA"/>
</dbReference>
<dbReference type="InterPro" id="IPR000421">
    <property type="entry name" value="FA58C"/>
</dbReference>
<dbReference type="Pfam" id="PF07940">
    <property type="entry name" value="Hepar_II_III_C"/>
    <property type="match status" value="1"/>
</dbReference>
<organism evidence="6 7">
    <name type="scientific">Candidatus Aphodoplasma excrementigallinarum</name>
    <dbReference type="NCBI Taxonomy" id="2840673"/>
    <lineage>
        <taxon>Bacteria</taxon>
        <taxon>Bacillati</taxon>
        <taxon>Bacillota</taxon>
        <taxon>Clostridia</taxon>
        <taxon>Eubacteriales</taxon>
        <taxon>Candidatus Aphodoplasma</taxon>
    </lineage>
</organism>
<dbReference type="GO" id="GO:0016829">
    <property type="term" value="F:lyase activity"/>
    <property type="evidence" value="ECO:0007669"/>
    <property type="project" value="InterPro"/>
</dbReference>
<evidence type="ECO:0000256" key="2">
    <source>
        <dbReference type="ARBA" id="ARBA00023295"/>
    </source>
</evidence>
<evidence type="ECO:0000259" key="5">
    <source>
        <dbReference type="PROSITE" id="PS50022"/>
    </source>
</evidence>
<evidence type="ECO:0000256" key="4">
    <source>
        <dbReference type="SAM" id="SignalP"/>
    </source>
</evidence>
<dbReference type="InterPro" id="IPR040925">
    <property type="entry name" value="HepII_C"/>
</dbReference>
<feature type="chain" id="PRO_5038476974" evidence="4">
    <location>
        <begin position="28"/>
        <end position="1368"/>
    </location>
</feature>
<reference evidence="6" key="2">
    <citation type="journal article" date="2021" name="PeerJ">
        <title>Extensive microbial diversity within the chicken gut microbiome revealed by metagenomics and culture.</title>
        <authorList>
            <person name="Gilroy R."/>
            <person name="Ravi A."/>
            <person name="Getino M."/>
            <person name="Pursley I."/>
            <person name="Horton D.L."/>
            <person name="Alikhan N.F."/>
            <person name="Baker D."/>
            <person name="Gharbi K."/>
            <person name="Hall N."/>
            <person name="Watson M."/>
            <person name="Adriaenssens E.M."/>
            <person name="Foster-Nyarko E."/>
            <person name="Jarju S."/>
            <person name="Secka A."/>
            <person name="Antonio M."/>
            <person name="Oren A."/>
            <person name="Chaudhuri R.R."/>
            <person name="La Ragione R."/>
            <person name="Hildebrand F."/>
            <person name="Pallen M.J."/>
        </authorList>
    </citation>
    <scope>NUCLEOTIDE SEQUENCE</scope>
    <source>
        <strain evidence="6">4920</strain>
    </source>
</reference>
<keyword evidence="2" id="KW-0378">Hydrolase</keyword>
<proteinExistence type="predicted"/>
<dbReference type="GO" id="GO:0016798">
    <property type="term" value="F:hydrolase activity, acting on glycosyl bonds"/>
    <property type="evidence" value="ECO:0007669"/>
    <property type="project" value="UniProtKB-KW"/>
</dbReference>
<dbReference type="Gene3D" id="2.60.120.260">
    <property type="entry name" value="Galactose-binding domain-like"/>
    <property type="match status" value="3"/>
</dbReference>
<sequence length="1368" mass="148506">MKGTKKIICILLSICMLIGLLPAGAMAAEAFAVDTVVEAEAGALGGAVTEEKDSAASGGVYITVSGEGRVDDPAAQEPDASYVFDIPADGTYEIWLLTNMVSESSDSFHYRWDGGEYARTGKVTSGFAWIKVTSAQLTKGQHTFDMVHRENGVMFDAWFVTDDPSKVPAEGAPATAEPGTSPGADVGDLKGFSIPEGGSVMFEAEETTIDGSLATVQDYSQASGQKGVYMEREAKDQTGAELPGAIGFTLSAAKAGTYAVWGRYSAATDGCDSYYSSVGGAAYAKKSLNVTGGENEFEWILLDNITITEGGSMTYRIRPRESKSVFDKFLVTSVRGYIPEGIVETLPQAGDEEVMPLPSDVYPAPTITPPAEHPRLLFRASDIPLIRANMESEQGASAMAQFEKHLAQTTDGVLEIPKDAGSSNYNGNLLGVIESHAFNYAINGDEASGNMAISAIQNVLDTSVFADTSDITRAMGHTIFVASEVYDWCYPLLDDAAKKNIVIGCEIIAAQMEIGWPPNKQGAVVGHGGEAQLQRDLLSLGVATYDEYPDIYNYVAGRYLSEFVSPRNYWYTSGSYHQGTNYNAVRYAFDMWAQWIFYRMSGEKIFIDEAGDPMYQYIYYRRPDGASLREGDYSVETLNMPYEYYTKAMQATWLAAGFYSDPYLKMEYARMSQGYKSFAYTFSTLTPVQFFLFNDPECAPRAVSELPYTRYFGSPNGLMVARTGWQDGIDAPVAMAFMKIGERWAANHHHLDAGTFQIYYKGMLATDSGIYDAYGTSHDVNWNKETISHNGLLIYDPNETINGSAVNSGGQRRPGGEPDTMDIWMTDTYKTGEVLGAEFGPDPVEPEYSYISGDITAAYSDKVDEVRRSMLFMPTEDVDAPAIFFVMDKVVSSDASFKKTFLLHSLQEPEVSGNVTTIKRDTNGYNGKLVNQTLYPVDASIEKIGGAGSQWLIGGTNYVPNESTSANANEDLNYGWGRVEISPSTEAEEDYFLNAMYVSDADSEAALKQAELIETEQVLGARLSDRAAVFAKDKERLSGSITFTVPGSGEVKVAAAGLAAGAWAVTAGGSDAGTVIAADEGGIIYFTAPAGEITLTLTDPSAVREPVTVTLPEKEGIGIKIDGQYMYSDVEPTIIDDRTLVPMRAIFENLGADIAWDEATATVTGTRDGTTVTLTIGATAAYVNGEEVTLDVPAMLIGDRTMVPIRFVSESLGAKVDWEAASRTVLISSPVEFKPLDPSAVQIIDAVWSSDNGESENGYKAFDGDPNTRWAAEGIDEWIIFELAEEAQIASLYTHFNNGASRVYGYELYASTDGVNYTKFLTHETSGSSDTETVTLDAPVTAKYIKYVGKGNTANMWNSLQEIEFRTK</sequence>